<protein>
    <submittedName>
        <fullName evidence="2">ECF transporter S component</fullName>
    </submittedName>
</protein>
<keyword evidence="1" id="KW-0472">Membrane</keyword>
<evidence type="ECO:0000313" key="3">
    <source>
        <dbReference type="Proteomes" id="UP000501747"/>
    </source>
</evidence>
<dbReference type="EMBL" id="CP049887">
    <property type="protein sequence ID" value="QIL47739.1"/>
    <property type="molecule type" value="Genomic_DNA"/>
</dbReference>
<feature type="transmembrane region" description="Helical" evidence="1">
    <location>
        <begin position="126"/>
        <end position="151"/>
    </location>
</feature>
<organism evidence="2 3">
    <name type="scientific">Vagococcus hydrophili</name>
    <dbReference type="NCBI Taxonomy" id="2714947"/>
    <lineage>
        <taxon>Bacteria</taxon>
        <taxon>Bacillati</taxon>
        <taxon>Bacillota</taxon>
        <taxon>Bacilli</taxon>
        <taxon>Lactobacillales</taxon>
        <taxon>Enterococcaceae</taxon>
        <taxon>Vagococcus</taxon>
    </lineage>
</organism>
<keyword evidence="3" id="KW-1185">Reference proteome</keyword>
<sequence>MKTKQLTLTAIFMSIIFLFSFTPLGFINLGFIKATLVHIPVIIGGIVLGPRIGALLGLTFGVLSIAINTTAPSALSFAFSPFIPVLGTNETSLWSLVIALVPRILTGVVPFYVFKWLQKRELKTKTSLFLAGVSGSLVNTILVMNLIYFVFQDAYATAKQMEVGAGLYKAVLSVILINGVPEALVAGIATSAVAFILLKVYHKNRT</sequence>
<gene>
    <name evidence="2" type="ORF">G7082_03890</name>
</gene>
<feature type="transmembrane region" description="Helical" evidence="1">
    <location>
        <begin position="171"/>
        <end position="198"/>
    </location>
</feature>
<keyword evidence="1" id="KW-0812">Transmembrane</keyword>
<reference evidence="2 3" key="1">
    <citation type="submission" date="2020-03" db="EMBL/GenBank/DDBJ databases">
        <title>Vagococcus sp. nov., isolated from beetles.</title>
        <authorList>
            <person name="Hyun D.-W."/>
            <person name="Bae J.-W."/>
        </authorList>
    </citation>
    <scope>NUCLEOTIDE SEQUENCE [LARGE SCALE GENOMIC DNA]</scope>
    <source>
        <strain evidence="2 3">HDW17B</strain>
    </source>
</reference>
<dbReference type="AlphaFoldDB" id="A0A6G8ARZ3"/>
<dbReference type="Proteomes" id="UP000501747">
    <property type="component" value="Chromosome"/>
</dbReference>
<dbReference type="KEGG" id="vhy:G7082_03890"/>
<proteinExistence type="predicted"/>
<feature type="transmembrane region" description="Helical" evidence="1">
    <location>
        <begin position="7"/>
        <end position="24"/>
    </location>
</feature>
<accession>A0A6G8ARZ3</accession>
<dbReference type="GO" id="GO:0022857">
    <property type="term" value="F:transmembrane transporter activity"/>
    <property type="evidence" value="ECO:0007669"/>
    <property type="project" value="InterPro"/>
</dbReference>
<dbReference type="Pfam" id="PF12822">
    <property type="entry name" value="ECF_trnsprt"/>
    <property type="match status" value="1"/>
</dbReference>
<dbReference type="InterPro" id="IPR024529">
    <property type="entry name" value="ECF_trnsprt_substrate-spec"/>
</dbReference>
<keyword evidence="1" id="KW-1133">Transmembrane helix</keyword>
<feature type="transmembrane region" description="Helical" evidence="1">
    <location>
        <begin position="55"/>
        <end position="79"/>
    </location>
</feature>
<evidence type="ECO:0000256" key="1">
    <source>
        <dbReference type="SAM" id="Phobius"/>
    </source>
</evidence>
<feature type="transmembrane region" description="Helical" evidence="1">
    <location>
        <begin position="91"/>
        <end position="114"/>
    </location>
</feature>
<dbReference type="Gene3D" id="1.10.1760.20">
    <property type="match status" value="1"/>
</dbReference>
<evidence type="ECO:0000313" key="2">
    <source>
        <dbReference type="EMBL" id="QIL47739.1"/>
    </source>
</evidence>
<name>A0A6G8ARZ3_9ENTE</name>